<keyword evidence="4" id="KW-1185">Reference proteome</keyword>
<dbReference type="RefSeq" id="WP_380060042.1">
    <property type="nucleotide sequence ID" value="NZ_JBHSEI010000001.1"/>
</dbReference>
<keyword evidence="2" id="KW-1133">Transmembrane helix</keyword>
<evidence type="ECO:0000313" key="3">
    <source>
        <dbReference type="EMBL" id="MFC4637005.1"/>
    </source>
</evidence>
<evidence type="ECO:0000313" key="4">
    <source>
        <dbReference type="Proteomes" id="UP001595952"/>
    </source>
</evidence>
<feature type="region of interest" description="Disordered" evidence="1">
    <location>
        <begin position="178"/>
        <end position="200"/>
    </location>
</feature>
<sequence>MNRNPSMHPQPPRNLTLNPNRSTKKTPPAPGRLPGQRREQASRWVRTYNPLQPPRLTYRDVLGFLFCAGLMLAAASKEFNGVFADLALLGDQNGPFTHTITEGWLVTLFGGVMYVLFGIRSMRPLLRAGLLFLVVALSGWLGLVAVEQRHLNGVSFLLLMALTLMILNAMTRPSDHELLQAAREQNEKTEDERDEARRERDEALAKLARLEEPHD</sequence>
<feature type="compositionally biased region" description="Polar residues" evidence="1">
    <location>
        <begin position="1"/>
        <end position="21"/>
    </location>
</feature>
<feature type="transmembrane region" description="Helical" evidence="2">
    <location>
        <begin position="124"/>
        <end position="145"/>
    </location>
</feature>
<organism evidence="3 4">
    <name type="scientific">Deinococcus hohokamensis</name>
    <dbReference type="NCBI Taxonomy" id="309883"/>
    <lineage>
        <taxon>Bacteria</taxon>
        <taxon>Thermotogati</taxon>
        <taxon>Deinococcota</taxon>
        <taxon>Deinococci</taxon>
        <taxon>Deinococcales</taxon>
        <taxon>Deinococcaceae</taxon>
        <taxon>Deinococcus</taxon>
    </lineage>
</organism>
<comment type="caution">
    <text evidence="3">The sequence shown here is derived from an EMBL/GenBank/DDBJ whole genome shotgun (WGS) entry which is preliminary data.</text>
</comment>
<feature type="region of interest" description="Disordered" evidence="1">
    <location>
        <begin position="1"/>
        <end position="40"/>
    </location>
</feature>
<keyword evidence="2" id="KW-0812">Transmembrane</keyword>
<proteinExistence type="predicted"/>
<reference evidence="4" key="1">
    <citation type="journal article" date="2019" name="Int. J. Syst. Evol. Microbiol.">
        <title>The Global Catalogue of Microorganisms (GCM) 10K type strain sequencing project: providing services to taxonomists for standard genome sequencing and annotation.</title>
        <authorList>
            <consortium name="The Broad Institute Genomics Platform"/>
            <consortium name="The Broad Institute Genome Sequencing Center for Infectious Disease"/>
            <person name="Wu L."/>
            <person name="Ma J."/>
        </authorList>
    </citation>
    <scope>NUCLEOTIDE SEQUENCE [LARGE SCALE GENOMIC DNA]</scope>
    <source>
        <strain evidence="4">CCUG 55995</strain>
    </source>
</reference>
<feature type="transmembrane region" description="Helical" evidence="2">
    <location>
        <begin position="56"/>
        <end position="76"/>
    </location>
</feature>
<evidence type="ECO:0000256" key="2">
    <source>
        <dbReference type="SAM" id="Phobius"/>
    </source>
</evidence>
<dbReference type="EMBL" id="JBHSEI010000001">
    <property type="protein sequence ID" value="MFC4637005.1"/>
    <property type="molecule type" value="Genomic_DNA"/>
</dbReference>
<feature type="transmembrane region" description="Helical" evidence="2">
    <location>
        <begin position="151"/>
        <end position="170"/>
    </location>
</feature>
<protein>
    <submittedName>
        <fullName evidence="3">Uncharacterized protein</fullName>
    </submittedName>
</protein>
<keyword evidence="2" id="KW-0472">Membrane</keyword>
<evidence type="ECO:0000256" key="1">
    <source>
        <dbReference type="SAM" id="MobiDB-lite"/>
    </source>
</evidence>
<accession>A0ABV9I4E6</accession>
<dbReference type="Proteomes" id="UP001595952">
    <property type="component" value="Unassembled WGS sequence"/>
</dbReference>
<name>A0ABV9I4E6_9DEIO</name>
<feature type="transmembrane region" description="Helical" evidence="2">
    <location>
        <begin position="96"/>
        <end position="117"/>
    </location>
</feature>
<gene>
    <name evidence="3" type="ORF">ACFO0D_01505</name>
</gene>